<dbReference type="SUPFAM" id="SSF48019">
    <property type="entry name" value="post-AAA+ oligomerization domain-like"/>
    <property type="match status" value="1"/>
</dbReference>
<evidence type="ECO:0000313" key="13">
    <source>
        <dbReference type="Proteomes" id="UP000216411"/>
    </source>
</evidence>
<evidence type="ECO:0000259" key="9">
    <source>
        <dbReference type="Pfam" id="PF06144"/>
    </source>
</evidence>
<dbReference type="EMBL" id="QICS01000002">
    <property type="protein sequence ID" value="PXV93551.1"/>
    <property type="molecule type" value="Genomic_DNA"/>
</dbReference>
<keyword evidence="5" id="KW-0235">DNA replication</keyword>
<organism evidence="11 14">
    <name type="scientific">Lachnotalea glycerini</name>
    <dbReference type="NCBI Taxonomy" id="1763509"/>
    <lineage>
        <taxon>Bacteria</taxon>
        <taxon>Bacillati</taxon>
        <taxon>Bacillota</taxon>
        <taxon>Clostridia</taxon>
        <taxon>Lachnospirales</taxon>
        <taxon>Lachnospiraceae</taxon>
        <taxon>Lachnotalea</taxon>
    </lineage>
</organism>
<dbReference type="AlphaFoldDB" id="A0A255I419"/>
<evidence type="ECO:0000313" key="14">
    <source>
        <dbReference type="Proteomes" id="UP000247523"/>
    </source>
</evidence>
<dbReference type="GO" id="GO:0003677">
    <property type="term" value="F:DNA binding"/>
    <property type="evidence" value="ECO:0007669"/>
    <property type="project" value="InterPro"/>
</dbReference>
<evidence type="ECO:0000256" key="8">
    <source>
        <dbReference type="ARBA" id="ARBA00049244"/>
    </source>
</evidence>
<keyword evidence="13" id="KW-1185">Reference proteome</keyword>
<dbReference type="Proteomes" id="UP000247523">
    <property type="component" value="Unassembled WGS sequence"/>
</dbReference>
<reference evidence="12" key="3">
    <citation type="submission" date="2018-07" db="EMBL/GenBank/DDBJ databases">
        <authorList>
            <person name="Quirk P.G."/>
            <person name="Krulwich T.A."/>
        </authorList>
    </citation>
    <scope>NUCLEOTIDE SEQUENCE</scope>
    <source>
        <strain evidence="12">CCRI-19302</strain>
    </source>
</reference>
<comment type="caution">
    <text evidence="11">The sequence shown here is derived from an EMBL/GenBank/DDBJ whole genome shotgun (WGS) entry which is preliminary data.</text>
</comment>
<dbReference type="InterPro" id="IPR048466">
    <property type="entry name" value="DNA_pol3_delta-like_C"/>
</dbReference>
<keyword evidence="6" id="KW-0239">DNA-directed DNA polymerase</keyword>
<dbReference type="Pfam" id="PF21694">
    <property type="entry name" value="DNA_pol3_delta_C"/>
    <property type="match status" value="1"/>
</dbReference>
<dbReference type="InterPro" id="IPR008921">
    <property type="entry name" value="DNA_pol3_clamp-load_cplx_C"/>
</dbReference>
<evidence type="ECO:0000313" key="12">
    <source>
        <dbReference type="EMBL" id="RDY32510.1"/>
    </source>
</evidence>
<dbReference type="GO" id="GO:0003887">
    <property type="term" value="F:DNA-directed DNA polymerase activity"/>
    <property type="evidence" value="ECO:0007669"/>
    <property type="project" value="UniProtKB-KW"/>
</dbReference>
<dbReference type="Pfam" id="PF06144">
    <property type="entry name" value="DNA_pol3_delta"/>
    <property type="match status" value="1"/>
</dbReference>
<evidence type="ECO:0000256" key="6">
    <source>
        <dbReference type="ARBA" id="ARBA00022932"/>
    </source>
</evidence>
<evidence type="ECO:0000313" key="11">
    <source>
        <dbReference type="EMBL" id="PXV93551.1"/>
    </source>
</evidence>
<proteinExistence type="inferred from homology"/>
<dbReference type="InterPro" id="IPR027417">
    <property type="entry name" value="P-loop_NTPase"/>
</dbReference>
<evidence type="ECO:0000256" key="1">
    <source>
        <dbReference type="ARBA" id="ARBA00012417"/>
    </source>
</evidence>
<comment type="catalytic activity">
    <reaction evidence="8">
        <text>DNA(n) + a 2'-deoxyribonucleoside 5'-triphosphate = DNA(n+1) + diphosphate</text>
        <dbReference type="Rhea" id="RHEA:22508"/>
        <dbReference type="Rhea" id="RHEA-COMP:17339"/>
        <dbReference type="Rhea" id="RHEA-COMP:17340"/>
        <dbReference type="ChEBI" id="CHEBI:33019"/>
        <dbReference type="ChEBI" id="CHEBI:61560"/>
        <dbReference type="ChEBI" id="CHEBI:173112"/>
        <dbReference type="EC" id="2.7.7.7"/>
    </reaction>
</comment>
<evidence type="ECO:0000256" key="4">
    <source>
        <dbReference type="ARBA" id="ARBA00022695"/>
    </source>
</evidence>
<dbReference type="InterPro" id="IPR010372">
    <property type="entry name" value="DNA_pol3_delta_N"/>
</dbReference>
<dbReference type="PANTHER" id="PTHR34388:SF1">
    <property type="entry name" value="DNA POLYMERASE III SUBUNIT DELTA"/>
    <property type="match status" value="1"/>
</dbReference>
<dbReference type="PANTHER" id="PTHR34388">
    <property type="entry name" value="DNA POLYMERASE III SUBUNIT DELTA"/>
    <property type="match status" value="1"/>
</dbReference>
<evidence type="ECO:0000259" key="10">
    <source>
        <dbReference type="Pfam" id="PF21694"/>
    </source>
</evidence>
<evidence type="ECO:0000256" key="7">
    <source>
        <dbReference type="ARBA" id="ARBA00034754"/>
    </source>
</evidence>
<comment type="similarity">
    <text evidence="7">Belongs to the DNA polymerase HolA subunit family.</text>
</comment>
<dbReference type="Gene3D" id="1.10.8.60">
    <property type="match status" value="1"/>
</dbReference>
<keyword evidence="3" id="KW-0808">Transferase</keyword>
<reference evidence="11 14" key="2">
    <citation type="submission" date="2018-05" db="EMBL/GenBank/DDBJ databases">
        <title>Genomic Encyclopedia of Type Strains, Phase IV (KMG-IV): sequencing the most valuable type-strain genomes for metagenomic binning, comparative biology and taxonomic classification.</title>
        <authorList>
            <person name="Goeker M."/>
        </authorList>
    </citation>
    <scope>NUCLEOTIDE SEQUENCE [LARGE SCALE GENOMIC DNA]</scope>
    <source>
        <strain evidence="11 14">DSM 28816</strain>
    </source>
</reference>
<reference evidence="12 13" key="1">
    <citation type="journal article" date="2017" name="Genome Announc.">
        <title>Draft Genome Sequence of a Sporulating and Motile Strain of Lachnotalea glycerini Isolated from Water in Quebec City, Canada.</title>
        <authorList>
            <person name="Maheux A.F."/>
            <person name="Boudreau D.K."/>
            <person name="Berube E."/>
            <person name="Boissinot M."/>
            <person name="Raymond F."/>
            <person name="Brodeur S."/>
            <person name="Corbeil J."/>
            <person name="Isabel S."/>
            <person name="Omar R.F."/>
            <person name="Bergeron M.G."/>
        </authorList>
    </citation>
    <scope>NUCLEOTIDE SEQUENCE [LARGE SCALE GENOMIC DNA]</scope>
    <source>
        <strain evidence="12 13">CCRI-19302</strain>
    </source>
</reference>
<name>A0A255I419_9FIRM</name>
<dbReference type="Proteomes" id="UP000216411">
    <property type="component" value="Unassembled WGS sequence"/>
</dbReference>
<dbReference type="GO" id="GO:0009360">
    <property type="term" value="C:DNA polymerase III complex"/>
    <property type="evidence" value="ECO:0007669"/>
    <property type="project" value="InterPro"/>
</dbReference>
<gene>
    <name evidence="11" type="ORF">C8E03_102319</name>
    <name evidence="12" type="ORF">CG710_003515</name>
</gene>
<dbReference type="Gene3D" id="3.40.50.300">
    <property type="entry name" value="P-loop containing nucleotide triphosphate hydrolases"/>
    <property type="match status" value="1"/>
</dbReference>
<dbReference type="EC" id="2.7.7.7" evidence="1"/>
<dbReference type="OrthoDB" id="9775929at2"/>
<keyword evidence="4" id="KW-0548">Nucleotidyltransferase</keyword>
<dbReference type="InterPro" id="IPR005790">
    <property type="entry name" value="DNA_polIII_delta"/>
</dbReference>
<evidence type="ECO:0000256" key="5">
    <source>
        <dbReference type="ARBA" id="ARBA00022705"/>
    </source>
</evidence>
<dbReference type="EMBL" id="NOKA02000003">
    <property type="protein sequence ID" value="RDY32510.1"/>
    <property type="molecule type" value="Genomic_DNA"/>
</dbReference>
<evidence type="ECO:0000256" key="2">
    <source>
        <dbReference type="ARBA" id="ARBA00017703"/>
    </source>
</evidence>
<feature type="domain" description="DNA polymerase III delta N-terminal" evidence="9">
    <location>
        <begin position="17"/>
        <end position="130"/>
    </location>
</feature>
<dbReference type="NCBIfam" id="TIGR01128">
    <property type="entry name" value="holA"/>
    <property type="match status" value="1"/>
</dbReference>
<protein>
    <recommendedName>
        <fullName evidence="2">DNA polymerase III subunit delta</fullName>
        <ecNumber evidence="1">2.7.7.7</ecNumber>
    </recommendedName>
</protein>
<dbReference type="Gene3D" id="1.20.272.10">
    <property type="match status" value="1"/>
</dbReference>
<evidence type="ECO:0000256" key="3">
    <source>
        <dbReference type="ARBA" id="ARBA00022679"/>
    </source>
</evidence>
<dbReference type="RefSeq" id="WP_094379613.1">
    <property type="nucleotide sequence ID" value="NZ_NOKA02000003.1"/>
</dbReference>
<sequence>MRNLNEDLKNNKFKNMYLLYGEESYLKRLYKNKLKSSMLSLDDSMNCSYYEGKGINPNEIIDLAETMPFFANRRVIIIENSGFFKEKCDELASYLDNPSDSTCFVFVENEVDKRGKLFKRVKEKGRVVELTTQDESSLTRWILGLFNKDGKKITQNAMQLFLSKTGTDMGHIQQEIEKLICYVGSRESITIDDVNEIGTTLVANNIFDMVNAVAEKKQKNALELYYDLLALKEPPMRILFLITRQFNLLLQVKDLKRLGFHPNDIAKKIGLPSFVVNKYVAQSSKFTVDWLTNALNSCADSEESVKTGRINDVMSLELLIITFSR</sequence>
<dbReference type="SUPFAM" id="SSF52540">
    <property type="entry name" value="P-loop containing nucleoside triphosphate hydrolases"/>
    <property type="match status" value="1"/>
</dbReference>
<feature type="domain" description="DNA polymerase III delta subunit-like C-terminal" evidence="10">
    <location>
        <begin position="204"/>
        <end position="322"/>
    </location>
</feature>
<accession>A0A255I419</accession>
<dbReference type="GO" id="GO:0006261">
    <property type="term" value="P:DNA-templated DNA replication"/>
    <property type="evidence" value="ECO:0007669"/>
    <property type="project" value="TreeGrafter"/>
</dbReference>